<keyword evidence="1" id="KW-1133">Transmembrane helix</keyword>
<comment type="caution">
    <text evidence="2">The sequence shown here is derived from an EMBL/GenBank/DDBJ whole genome shotgun (WGS) entry which is preliminary data.</text>
</comment>
<evidence type="ECO:0000256" key="1">
    <source>
        <dbReference type="SAM" id="Phobius"/>
    </source>
</evidence>
<dbReference type="EMBL" id="MWDB01000017">
    <property type="protein sequence ID" value="OQB41412.1"/>
    <property type="molecule type" value="Genomic_DNA"/>
</dbReference>
<accession>A0A1V5ZMW9</accession>
<evidence type="ECO:0000313" key="2">
    <source>
        <dbReference type="EMBL" id="OQB41412.1"/>
    </source>
</evidence>
<dbReference type="Proteomes" id="UP000485621">
    <property type="component" value="Unassembled WGS sequence"/>
</dbReference>
<feature type="transmembrane region" description="Helical" evidence="1">
    <location>
        <begin position="68"/>
        <end position="87"/>
    </location>
</feature>
<name>A0A1V5ZMW9_9BACT</name>
<proteinExistence type="predicted"/>
<reference evidence="2" key="1">
    <citation type="submission" date="2017-02" db="EMBL/GenBank/DDBJ databases">
        <title>Delving into the versatile metabolic prowess of the omnipresent phylum Bacteroidetes.</title>
        <authorList>
            <person name="Nobu M.K."/>
            <person name="Mei R."/>
            <person name="Narihiro T."/>
            <person name="Kuroda K."/>
            <person name="Liu W.-T."/>
        </authorList>
    </citation>
    <scope>NUCLEOTIDE SEQUENCE</scope>
    <source>
        <strain evidence="2">ADurb.Bin160</strain>
    </source>
</reference>
<sequence>MFSGENSGSFHSKLTNLNDVRSPVNHSLVFISKLTTSSIESLNGFKLPHSALNKLPVILHFEPSQKNGLMSIVAGFIIISQVLNFIIEEKVVNE</sequence>
<keyword evidence="1" id="KW-0812">Transmembrane</keyword>
<keyword evidence="1" id="KW-0472">Membrane</keyword>
<gene>
    <name evidence="2" type="ORF">BWY04_00830</name>
</gene>
<dbReference type="AlphaFoldDB" id="A0A1V5ZMW9"/>
<organism evidence="2">
    <name type="scientific">candidate division CPR1 bacterium ADurb.Bin160</name>
    <dbReference type="NCBI Taxonomy" id="1852826"/>
    <lineage>
        <taxon>Bacteria</taxon>
        <taxon>candidate division CPR1</taxon>
    </lineage>
</organism>
<protein>
    <submittedName>
        <fullName evidence="2">Uncharacterized protein</fullName>
    </submittedName>
</protein>